<comment type="caution">
    <text evidence="2">The sequence shown here is derived from an EMBL/GenBank/DDBJ whole genome shotgun (WGS) entry which is preliminary data.</text>
</comment>
<feature type="domain" description="Transposase DDE" evidence="1">
    <location>
        <begin position="69"/>
        <end position="187"/>
    </location>
</feature>
<dbReference type="PANTHER" id="PTHR33408">
    <property type="entry name" value="TRANSPOSASE"/>
    <property type="match status" value="1"/>
</dbReference>
<dbReference type="Pfam" id="PF13751">
    <property type="entry name" value="DDE_Tnp_1_6"/>
    <property type="match status" value="1"/>
</dbReference>
<dbReference type="PANTHER" id="PTHR33408:SF4">
    <property type="entry name" value="TRANSPOSASE DDE DOMAIN-CONTAINING PROTEIN"/>
    <property type="match status" value="1"/>
</dbReference>
<evidence type="ECO:0000313" key="3">
    <source>
        <dbReference type="Proteomes" id="UP001156666"/>
    </source>
</evidence>
<dbReference type="AlphaFoldDB" id="A0AA37WG98"/>
<protein>
    <recommendedName>
        <fullName evidence="1">Transposase DDE domain-containing protein</fullName>
    </recommendedName>
</protein>
<keyword evidence="3" id="KW-1185">Reference proteome</keyword>
<dbReference type="RefSeq" id="WP_235295603.1">
    <property type="nucleotide sequence ID" value="NZ_BSOH01000017.1"/>
</dbReference>
<evidence type="ECO:0000313" key="2">
    <source>
        <dbReference type="EMBL" id="GLR18239.1"/>
    </source>
</evidence>
<dbReference type="Proteomes" id="UP001156666">
    <property type="component" value="Unassembled WGS sequence"/>
</dbReference>
<evidence type="ECO:0000259" key="1">
    <source>
        <dbReference type="Pfam" id="PF13751"/>
    </source>
</evidence>
<gene>
    <name evidence="2" type="ORF">GCM10007940_28540</name>
</gene>
<organism evidence="2 3">
    <name type="scientific">Portibacter lacus</name>
    <dbReference type="NCBI Taxonomy" id="1099794"/>
    <lineage>
        <taxon>Bacteria</taxon>
        <taxon>Pseudomonadati</taxon>
        <taxon>Bacteroidota</taxon>
        <taxon>Saprospiria</taxon>
        <taxon>Saprospirales</taxon>
        <taxon>Haliscomenobacteraceae</taxon>
        <taxon>Portibacter</taxon>
    </lineage>
</organism>
<reference evidence="2" key="2">
    <citation type="submission" date="2023-01" db="EMBL/GenBank/DDBJ databases">
        <title>Draft genome sequence of Portibacter lacus strain NBRC 108769.</title>
        <authorList>
            <person name="Sun Q."/>
            <person name="Mori K."/>
        </authorList>
    </citation>
    <scope>NUCLEOTIDE SEQUENCE</scope>
    <source>
        <strain evidence="2">NBRC 108769</strain>
    </source>
</reference>
<dbReference type="InterPro" id="IPR025668">
    <property type="entry name" value="Tnp_DDE_dom"/>
</dbReference>
<accession>A0AA37WG98</accession>
<sequence length="239" mass="27658">MTIRVKEELQLEELTVLADKGYTTGAELSQCAENGITTFCSPKGSSSNHNGLYNIEEFKYDSESDSYQCPQGHELTTNGRLFKKGATYRMKRYKTKECQHCPLKAHCTRNEKGRFIERHEFQDAIDANRTRVESNKDYYRKRQQIIEHQFGTLKRQWHFDHTLMRGLENVLAEVFLVSICYNLRRLMSIHNGIEYLEAFKEYKSLNLGQIGIVSDHKGSQNLQIVSATGSWRACLRTAC</sequence>
<dbReference type="EMBL" id="BSOH01000017">
    <property type="protein sequence ID" value="GLR18239.1"/>
    <property type="molecule type" value="Genomic_DNA"/>
</dbReference>
<name>A0AA37WG98_9BACT</name>
<proteinExistence type="predicted"/>
<reference evidence="2" key="1">
    <citation type="journal article" date="2014" name="Int. J. Syst. Evol. Microbiol.">
        <title>Complete genome sequence of Corynebacterium casei LMG S-19264T (=DSM 44701T), isolated from a smear-ripened cheese.</title>
        <authorList>
            <consortium name="US DOE Joint Genome Institute (JGI-PGF)"/>
            <person name="Walter F."/>
            <person name="Albersmeier A."/>
            <person name="Kalinowski J."/>
            <person name="Ruckert C."/>
        </authorList>
    </citation>
    <scope>NUCLEOTIDE SEQUENCE</scope>
    <source>
        <strain evidence="2">NBRC 108769</strain>
    </source>
</reference>